<sequence>MFILRQTQPSIMRVRDWQDILEDVVENDSDPDQWRAVGGDRRSGIGEDLYLAHPSTGVYQLKTYAKNPYEVEGVGAQIARRVDDEIDPLFPEEGSGLFGVQQPIEDEREAEQKAKDLETVLETHADAPTTPEALFEDLMETLDSPAYGPMEFDTHDRPDSMTDLTDTFEEAEELLDAELDDLIDEDVTRGFQ</sequence>
<evidence type="ECO:0000313" key="3">
    <source>
        <dbReference type="Proteomes" id="UP000663525"/>
    </source>
</evidence>
<dbReference type="Proteomes" id="UP000663525">
    <property type="component" value="Chromosome"/>
</dbReference>
<proteinExistence type="predicted"/>
<feature type="region of interest" description="Disordered" evidence="1">
    <location>
        <begin position="144"/>
        <end position="163"/>
    </location>
</feature>
<evidence type="ECO:0000256" key="1">
    <source>
        <dbReference type="SAM" id="MobiDB-lite"/>
    </source>
</evidence>
<dbReference type="AlphaFoldDB" id="A0A897MVS9"/>
<evidence type="ECO:0000313" key="2">
    <source>
        <dbReference type="EMBL" id="QSG06220.1"/>
    </source>
</evidence>
<dbReference type="EMBL" id="CP064787">
    <property type="protein sequence ID" value="QSG06220.1"/>
    <property type="molecule type" value="Genomic_DNA"/>
</dbReference>
<reference evidence="2" key="1">
    <citation type="submission" date="2020-11" db="EMBL/GenBank/DDBJ databases">
        <title>Carbohydrate-dependent, anaerobic sulfur respiration: A novel catabolism in halophilic archaea.</title>
        <authorList>
            <person name="Sorokin D.Y."/>
            <person name="Messina E."/>
            <person name="Smedile F."/>
            <person name="La Cono V."/>
            <person name="Hallsworth J.E."/>
            <person name="Yakimov M.M."/>
        </authorList>
    </citation>
    <scope>NUCLEOTIDE SEQUENCE</scope>
    <source>
        <strain evidence="2">HSR12-1</strain>
    </source>
</reference>
<gene>
    <name evidence="2" type="ORF">HSR121_1886</name>
</gene>
<organism evidence="2 3">
    <name type="scientific">Halapricum desulfuricans</name>
    <dbReference type="NCBI Taxonomy" id="2841257"/>
    <lineage>
        <taxon>Archaea</taxon>
        <taxon>Methanobacteriati</taxon>
        <taxon>Methanobacteriota</taxon>
        <taxon>Stenosarchaea group</taxon>
        <taxon>Halobacteria</taxon>
        <taxon>Halobacteriales</taxon>
        <taxon>Haloarculaceae</taxon>
        <taxon>Halapricum</taxon>
    </lineage>
</organism>
<protein>
    <submittedName>
        <fullName evidence="2">Uncharacterized protein</fullName>
    </submittedName>
</protein>
<name>A0A897MVS9_9EURY</name>
<accession>A0A897MVS9</accession>